<gene>
    <name evidence="2" type="ORF">IB211_01388</name>
</gene>
<proteinExistence type="predicted"/>
<organism evidence="2 3">
    <name type="scientific">Intestinimonas butyriciproducens</name>
    <dbReference type="NCBI Taxonomy" id="1297617"/>
    <lineage>
        <taxon>Bacteria</taxon>
        <taxon>Bacillati</taxon>
        <taxon>Bacillota</taxon>
        <taxon>Clostridia</taxon>
        <taxon>Eubacteriales</taxon>
        <taxon>Intestinimonas</taxon>
    </lineage>
</organism>
<keyword evidence="3" id="KW-1185">Reference proteome</keyword>
<reference evidence="2 3" key="1">
    <citation type="journal article" date="2015" name="Nat. Commun.">
        <title>Production of butyrate from lysine and the Amadori product fructoselysine by a human gut commensal.</title>
        <authorList>
            <person name="Bui T.P."/>
            <person name="Ritari J."/>
            <person name="Boeren S."/>
            <person name="de Waard P."/>
            <person name="Plugge C.M."/>
            <person name="de Vos W.M."/>
        </authorList>
    </citation>
    <scope>NUCLEOTIDE SEQUENCE [LARGE SCALE GENOMIC DNA]</scope>
    <source>
        <strain evidence="2 3">AF211</strain>
    </source>
</reference>
<evidence type="ECO:0000256" key="1">
    <source>
        <dbReference type="SAM" id="MobiDB-lite"/>
    </source>
</evidence>
<reference evidence="3" key="2">
    <citation type="submission" date="2015-04" db="EMBL/GenBank/DDBJ databases">
        <title>A butyrogenic pathway from the amino acid lysine in a human gut commensal.</title>
        <authorList>
            <person name="de Vos W.M."/>
            <person name="Bui N.T.P."/>
            <person name="Plugge C.M."/>
            <person name="Ritari J."/>
        </authorList>
    </citation>
    <scope>NUCLEOTIDE SEQUENCE [LARGE SCALE GENOMIC DNA]</scope>
    <source>
        <strain evidence="3">AF211</strain>
    </source>
</reference>
<protein>
    <submittedName>
        <fullName evidence="2">Uncharacterized protein</fullName>
    </submittedName>
</protein>
<dbReference type="KEGG" id="ibu:IB211_01388"/>
<dbReference type="EMBL" id="CP011307">
    <property type="protein sequence ID" value="ALP93781.1"/>
    <property type="molecule type" value="Genomic_DNA"/>
</dbReference>
<evidence type="ECO:0000313" key="2">
    <source>
        <dbReference type="EMBL" id="ALP93781.1"/>
    </source>
</evidence>
<name>A0A0S2W363_9FIRM</name>
<evidence type="ECO:0000313" key="3">
    <source>
        <dbReference type="Proteomes" id="UP000064844"/>
    </source>
</evidence>
<dbReference type="Proteomes" id="UP000064844">
    <property type="component" value="Chromosome"/>
</dbReference>
<dbReference type="RefSeq" id="WP_058117562.1">
    <property type="nucleotide sequence ID" value="NZ_CP011307.1"/>
</dbReference>
<feature type="compositionally biased region" description="Basic and acidic residues" evidence="1">
    <location>
        <begin position="57"/>
        <end position="72"/>
    </location>
</feature>
<dbReference type="AlphaFoldDB" id="A0A0S2W363"/>
<feature type="region of interest" description="Disordered" evidence="1">
    <location>
        <begin position="57"/>
        <end position="79"/>
    </location>
</feature>
<accession>A0A0S2W363</accession>
<sequence>MRRLGRAVAGLGILLLLAGATMSFAGWRMGGESWLEIEAAGHIVSMTPFGIRSWNEKGRRGAESAEERRDVSSSEPGEVDTLEVELGTGDVTAEQGTDFVVDLPRELRMVCPEYPDKDRGFYAGELSYDFSVEAPTAVRIEVEHISGSLTLGIRRRSGFGWAYESRTFETENDSVELEPGQYRAVFTAAAFQGSCHMTGESV</sequence>